<feature type="transmembrane region" description="Helical" evidence="8">
    <location>
        <begin position="99"/>
        <end position="118"/>
    </location>
</feature>
<evidence type="ECO:0000256" key="1">
    <source>
        <dbReference type="ARBA" id="ARBA00004651"/>
    </source>
</evidence>
<dbReference type="GO" id="GO:0016763">
    <property type="term" value="F:pentosyltransferase activity"/>
    <property type="evidence" value="ECO:0007669"/>
    <property type="project" value="TreeGrafter"/>
</dbReference>
<evidence type="ECO:0000256" key="3">
    <source>
        <dbReference type="ARBA" id="ARBA00022676"/>
    </source>
</evidence>
<feature type="transmembrane region" description="Helical" evidence="8">
    <location>
        <begin position="370"/>
        <end position="389"/>
    </location>
</feature>
<dbReference type="Proteomes" id="UP001178322">
    <property type="component" value="Chromosome"/>
</dbReference>
<evidence type="ECO:0000256" key="2">
    <source>
        <dbReference type="ARBA" id="ARBA00022475"/>
    </source>
</evidence>
<feature type="transmembrane region" description="Helical" evidence="8">
    <location>
        <begin position="220"/>
        <end position="236"/>
    </location>
</feature>
<evidence type="ECO:0000256" key="7">
    <source>
        <dbReference type="ARBA" id="ARBA00023136"/>
    </source>
</evidence>
<keyword evidence="3 10" id="KW-0328">Glycosyltransferase</keyword>
<feature type="transmembrane region" description="Helical" evidence="8">
    <location>
        <begin position="178"/>
        <end position="208"/>
    </location>
</feature>
<gene>
    <name evidence="10" type="ORF">QNH24_03450</name>
</gene>
<dbReference type="InterPro" id="IPR038731">
    <property type="entry name" value="RgtA/B/C-like"/>
</dbReference>
<dbReference type="InterPro" id="IPR050297">
    <property type="entry name" value="LipidA_mod_glycosyltrf_83"/>
</dbReference>
<reference evidence="10" key="1">
    <citation type="submission" date="2023-05" db="EMBL/GenBank/DDBJ databases">
        <title>Comparative genomics of Bacillaceae isolates and their secondary metabolite potential.</title>
        <authorList>
            <person name="Song L."/>
            <person name="Nielsen L.J."/>
            <person name="Mohite O."/>
            <person name="Xu X."/>
            <person name="Weber T."/>
            <person name="Kovacs A.T."/>
        </authorList>
    </citation>
    <scope>NUCLEOTIDE SEQUENCE</scope>
    <source>
        <strain evidence="10">LY1</strain>
    </source>
</reference>
<evidence type="ECO:0000256" key="4">
    <source>
        <dbReference type="ARBA" id="ARBA00022679"/>
    </source>
</evidence>
<dbReference type="PANTHER" id="PTHR33908:SF11">
    <property type="entry name" value="MEMBRANE PROTEIN"/>
    <property type="match status" value="1"/>
</dbReference>
<feature type="domain" description="Glycosyltransferase RgtA/B/C/D-like" evidence="9">
    <location>
        <begin position="79"/>
        <end position="233"/>
    </location>
</feature>
<keyword evidence="2" id="KW-1003">Cell membrane</keyword>
<dbReference type="Pfam" id="PF13231">
    <property type="entry name" value="PMT_2"/>
    <property type="match status" value="1"/>
</dbReference>
<feature type="transmembrane region" description="Helical" evidence="8">
    <location>
        <begin position="419"/>
        <end position="441"/>
    </location>
</feature>
<dbReference type="RefSeq" id="WP_283870761.1">
    <property type="nucleotide sequence ID" value="NZ_CP126101.1"/>
</dbReference>
<organism evidence="10 11">
    <name type="scientific">Lysinibacillus pakistanensis</name>
    <dbReference type="NCBI Taxonomy" id="759811"/>
    <lineage>
        <taxon>Bacteria</taxon>
        <taxon>Bacillati</taxon>
        <taxon>Bacillota</taxon>
        <taxon>Bacilli</taxon>
        <taxon>Bacillales</taxon>
        <taxon>Bacillaceae</taxon>
        <taxon>Lysinibacillus</taxon>
    </lineage>
</organism>
<comment type="subcellular location">
    <subcellularLocation>
        <location evidence="1">Cell membrane</location>
        <topology evidence="1">Multi-pass membrane protein</topology>
    </subcellularLocation>
</comment>
<evidence type="ECO:0000313" key="11">
    <source>
        <dbReference type="Proteomes" id="UP001178322"/>
    </source>
</evidence>
<dbReference type="GO" id="GO:0005886">
    <property type="term" value="C:plasma membrane"/>
    <property type="evidence" value="ECO:0007669"/>
    <property type="project" value="UniProtKB-SubCell"/>
</dbReference>
<evidence type="ECO:0000256" key="6">
    <source>
        <dbReference type="ARBA" id="ARBA00022989"/>
    </source>
</evidence>
<dbReference type="GO" id="GO:0009103">
    <property type="term" value="P:lipopolysaccharide biosynthetic process"/>
    <property type="evidence" value="ECO:0007669"/>
    <property type="project" value="UniProtKB-ARBA"/>
</dbReference>
<evidence type="ECO:0000313" key="10">
    <source>
        <dbReference type="EMBL" id="WHY52305.1"/>
    </source>
</evidence>
<feature type="transmembrane region" description="Helical" evidence="8">
    <location>
        <begin position="124"/>
        <end position="141"/>
    </location>
</feature>
<keyword evidence="7 8" id="KW-0472">Membrane</keyword>
<sequence>MNGKSKFYNLNNFLIVTIFFIALFLKIYYFDTELVLFNDENVYFNAGANLVEYGTLTSDRDGAINRGEKIAEPSSSIQPGYPLFIALIYKIFGDNQEIVRLANLLISMLSLFFIFKIAKLVGLRYPYIIIVLMLATLYPGFNFNTAKILTEHLFTLLLLGHTYYFVSYLKNEKVRNLIFSTLLISFAVFVRAHAFPLLIMSILFLFIYQWKDIRKLLNKVIIVISIFVLVQLPWWIRNYSQFEKFILFSDAGDNPKVWGSLPYFIGIFEVDNQTLTELLNSSIRLDSILFYKWRIFGFFQYMWADVWDEYLVHPFQGLRPFLIIHLVIIVPTVILLPIIILRCKKEILFLSTIPLLFTIMNLPYHGLPRYVWPSLAIVFVLFGYLMQFINDKRDKSRMLIKSLETDHNNKIDILFRRSYFIFSLVFSLILFFSVYSFSFSIEKEMTNFRLKKYANIDVEDIESMNKNFIEKYDLESSNVTIENVEEINQKNKFKNIVSDPTLIRVNNIPIMENHISKIEIKSKGGYIYDYMTVYWKTNSDLDFSESKVYRFPTNLFEKEQTILVEGDVSDLMIVPINFRGGTFTFNEIIISKYGGDI</sequence>
<evidence type="ECO:0000256" key="5">
    <source>
        <dbReference type="ARBA" id="ARBA00022692"/>
    </source>
</evidence>
<dbReference type="EMBL" id="CP126101">
    <property type="protein sequence ID" value="WHY52305.1"/>
    <property type="molecule type" value="Genomic_DNA"/>
</dbReference>
<keyword evidence="6 8" id="KW-1133">Transmembrane helix</keyword>
<dbReference type="PANTHER" id="PTHR33908">
    <property type="entry name" value="MANNOSYLTRANSFERASE YKCB-RELATED"/>
    <property type="match status" value="1"/>
</dbReference>
<evidence type="ECO:0000256" key="8">
    <source>
        <dbReference type="SAM" id="Phobius"/>
    </source>
</evidence>
<feature type="transmembrane region" description="Helical" evidence="8">
    <location>
        <begin position="347"/>
        <end position="364"/>
    </location>
</feature>
<accession>A0AAX3WX83</accession>
<keyword evidence="5 8" id="KW-0812">Transmembrane</keyword>
<feature type="transmembrane region" description="Helical" evidence="8">
    <location>
        <begin position="12"/>
        <end position="30"/>
    </location>
</feature>
<dbReference type="EC" id="2.4.-.-" evidence="10"/>
<evidence type="ECO:0000259" key="9">
    <source>
        <dbReference type="Pfam" id="PF13231"/>
    </source>
</evidence>
<keyword evidence="4 10" id="KW-0808">Transferase</keyword>
<feature type="transmembrane region" description="Helical" evidence="8">
    <location>
        <begin position="321"/>
        <end position="340"/>
    </location>
</feature>
<proteinExistence type="predicted"/>
<dbReference type="AlphaFoldDB" id="A0AAX3WX83"/>
<protein>
    <submittedName>
        <fullName evidence="10">Glycosyltransferase family 39 protein</fullName>
        <ecNumber evidence="10">2.4.-.-</ecNumber>
    </submittedName>
</protein>
<name>A0AAX3WX83_9BACI</name>